<protein>
    <recommendedName>
        <fullName evidence="3">Ubiquitin-like domain-containing protein</fullName>
    </recommendedName>
</protein>
<dbReference type="InterPro" id="IPR024962">
    <property type="entry name" value="YukD-like"/>
</dbReference>
<dbReference type="eggNOG" id="ENOG503399Z">
    <property type="taxonomic scope" value="Bacteria"/>
</dbReference>
<dbReference type="AlphaFoldDB" id="E8QWN3"/>
<dbReference type="Proteomes" id="UP000008631">
    <property type="component" value="Chromosome"/>
</dbReference>
<dbReference type="InParanoid" id="E8QWN3"/>
<dbReference type="HOGENOM" id="CLU_179199_0_0_0"/>
<reference evidence="1 2" key="2">
    <citation type="journal article" date="2011" name="Stand. Genomic Sci.">
        <title>Complete genome sequence of Isosphaera pallida type strain (IS1B).</title>
        <authorList>
            <consortium name="US DOE Joint Genome Institute (JGI-PGF)"/>
            <person name="Goker M."/>
            <person name="Cleland D."/>
            <person name="Saunders E."/>
            <person name="Lapidus A."/>
            <person name="Nolan M."/>
            <person name="Lucas S."/>
            <person name="Hammon N."/>
            <person name="Deshpande S."/>
            <person name="Cheng J.F."/>
            <person name="Tapia R."/>
            <person name="Han C."/>
            <person name="Goodwin L."/>
            <person name="Pitluck S."/>
            <person name="Liolios K."/>
            <person name="Pagani I."/>
            <person name="Ivanova N."/>
            <person name="Mavromatis K."/>
            <person name="Pati A."/>
            <person name="Chen A."/>
            <person name="Palaniappan K."/>
            <person name="Land M."/>
            <person name="Hauser L."/>
            <person name="Chang Y.J."/>
            <person name="Jeffries C.D."/>
            <person name="Detter J.C."/>
            <person name="Beck B."/>
            <person name="Woyke T."/>
            <person name="Bristow J."/>
            <person name="Eisen J.A."/>
            <person name="Markowitz V."/>
            <person name="Hugenholtz P."/>
            <person name="Kyrpides N.C."/>
            <person name="Klenk H.P."/>
        </authorList>
    </citation>
    <scope>NUCLEOTIDE SEQUENCE [LARGE SCALE GENOMIC DNA]</scope>
    <source>
        <strain evidence="2">ATCC 43644 / DSM 9630 / IS1B</strain>
    </source>
</reference>
<proteinExistence type="predicted"/>
<name>E8QWN3_ISOPI</name>
<sequence length="98" mass="10424">MSYDPSEPSGLQVTFLDQSGAKSVRAVIAYTVPVSRILPNIIAKLNLPTMSPDGLPVSYRLHHKEGGRQLDDAMTLVEAGVRQGDHLIVSPEATAGGL</sequence>
<dbReference type="EMBL" id="CP002353">
    <property type="protein sequence ID" value="ADV61925.1"/>
    <property type="molecule type" value="Genomic_DNA"/>
</dbReference>
<evidence type="ECO:0000313" key="1">
    <source>
        <dbReference type="EMBL" id="ADV61925.1"/>
    </source>
</evidence>
<gene>
    <name evidence="1" type="ordered locus">Isop_1340</name>
</gene>
<dbReference type="OrthoDB" id="5244162at2"/>
<organism evidence="1 2">
    <name type="scientific">Isosphaera pallida (strain ATCC 43644 / DSM 9630 / IS1B)</name>
    <dbReference type="NCBI Taxonomy" id="575540"/>
    <lineage>
        <taxon>Bacteria</taxon>
        <taxon>Pseudomonadati</taxon>
        <taxon>Planctomycetota</taxon>
        <taxon>Planctomycetia</taxon>
        <taxon>Isosphaerales</taxon>
        <taxon>Isosphaeraceae</taxon>
        <taxon>Isosphaera</taxon>
    </lineage>
</organism>
<keyword evidence="2" id="KW-1185">Reference proteome</keyword>
<evidence type="ECO:0008006" key="3">
    <source>
        <dbReference type="Google" id="ProtNLM"/>
    </source>
</evidence>
<accession>E8QWN3</accession>
<evidence type="ECO:0000313" key="2">
    <source>
        <dbReference type="Proteomes" id="UP000008631"/>
    </source>
</evidence>
<reference key="1">
    <citation type="submission" date="2010-11" db="EMBL/GenBank/DDBJ databases">
        <title>The complete sequence of chromosome of Isophaera pallida ATCC 43644.</title>
        <authorList>
            <consortium name="US DOE Joint Genome Institute (JGI-PGF)"/>
            <person name="Lucas S."/>
            <person name="Copeland A."/>
            <person name="Lapidus A."/>
            <person name="Bruce D."/>
            <person name="Goodwin L."/>
            <person name="Pitluck S."/>
            <person name="Kyrpides N."/>
            <person name="Mavromatis K."/>
            <person name="Pagani I."/>
            <person name="Ivanova N."/>
            <person name="Saunders E."/>
            <person name="Brettin T."/>
            <person name="Detter J.C."/>
            <person name="Han C."/>
            <person name="Tapia R."/>
            <person name="Land M."/>
            <person name="Hauser L."/>
            <person name="Markowitz V."/>
            <person name="Cheng J.-F."/>
            <person name="Hugenholtz P."/>
            <person name="Woyke T."/>
            <person name="Wu D."/>
            <person name="Eisen J.A."/>
        </authorList>
    </citation>
    <scope>NUCLEOTIDE SEQUENCE</scope>
    <source>
        <strain>ATCC 43644</strain>
    </source>
</reference>
<dbReference type="KEGG" id="ipa:Isop_1340"/>
<dbReference type="Pfam" id="PF08817">
    <property type="entry name" value="YukD"/>
    <property type="match status" value="1"/>
</dbReference>
<dbReference type="RefSeq" id="WP_013564213.1">
    <property type="nucleotide sequence ID" value="NC_014962.1"/>
</dbReference>